<keyword evidence="2" id="KW-1185">Reference proteome</keyword>
<comment type="caution">
    <text evidence="1">The sequence shown here is derived from an EMBL/GenBank/DDBJ whole genome shotgun (WGS) entry which is preliminary data.</text>
</comment>
<organism evidence="1 2">
    <name type="scientific">Clitoria ternatea</name>
    <name type="common">Butterfly pea</name>
    <dbReference type="NCBI Taxonomy" id="43366"/>
    <lineage>
        <taxon>Eukaryota</taxon>
        <taxon>Viridiplantae</taxon>
        <taxon>Streptophyta</taxon>
        <taxon>Embryophyta</taxon>
        <taxon>Tracheophyta</taxon>
        <taxon>Spermatophyta</taxon>
        <taxon>Magnoliopsida</taxon>
        <taxon>eudicotyledons</taxon>
        <taxon>Gunneridae</taxon>
        <taxon>Pentapetalae</taxon>
        <taxon>rosids</taxon>
        <taxon>fabids</taxon>
        <taxon>Fabales</taxon>
        <taxon>Fabaceae</taxon>
        <taxon>Papilionoideae</taxon>
        <taxon>50 kb inversion clade</taxon>
        <taxon>NPAAA clade</taxon>
        <taxon>indigoferoid/millettioid clade</taxon>
        <taxon>Phaseoleae</taxon>
        <taxon>Clitoria</taxon>
    </lineage>
</organism>
<sequence>MPQIRFKLGADPAVTIVCFEVYRSPLFFQFGHSYKVFNESLIWRLWHVDSILDFVCLSLLILGKSPITLCFLLGSILEIVTMTCIKVVVAIHVPSSDEVEKYDILKVKGVVDGRANLHLQLQL</sequence>
<gene>
    <name evidence="1" type="ORF">RJT34_30493</name>
</gene>
<evidence type="ECO:0000313" key="1">
    <source>
        <dbReference type="EMBL" id="KAK7262912.1"/>
    </source>
</evidence>
<accession>A0AAN9I212</accession>
<dbReference type="EMBL" id="JAYKXN010000008">
    <property type="protein sequence ID" value="KAK7262912.1"/>
    <property type="molecule type" value="Genomic_DNA"/>
</dbReference>
<proteinExistence type="predicted"/>
<evidence type="ECO:0000313" key="2">
    <source>
        <dbReference type="Proteomes" id="UP001359559"/>
    </source>
</evidence>
<reference evidence="1 2" key="1">
    <citation type="submission" date="2024-01" db="EMBL/GenBank/DDBJ databases">
        <title>The genomes of 5 underutilized Papilionoideae crops provide insights into root nodulation and disease resistance.</title>
        <authorList>
            <person name="Yuan L."/>
        </authorList>
    </citation>
    <scope>NUCLEOTIDE SEQUENCE [LARGE SCALE GENOMIC DNA]</scope>
    <source>
        <strain evidence="1">LY-2023</strain>
        <tissue evidence="1">Leaf</tissue>
    </source>
</reference>
<protein>
    <submittedName>
        <fullName evidence="1">Uncharacterized protein</fullName>
    </submittedName>
</protein>
<name>A0AAN9I212_CLITE</name>
<dbReference type="AlphaFoldDB" id="A0AAN9I212"/>
<dbReference type="Proteomes" id="UP001359559">
    <property type="component" value="Unassembled WGS sequence"/>
</dbReference>